<evidence type="ECO:0000313" key="1">
    <source>
        <dbReference type="EMBL" id="KGT74708.1"/>
    </source>
</evidence>
<proteinExistence type="predicted"/>
<evidence type="ECO:0000313" key="2">
    <source>
        <dbReference type="Proteomes" id="UP000030377"/>
    </source>
</evidence>
<protein>
    <submittedName>
        <fullName evidence="1">Uncharacterized protein</fullName>
    </submittedName>
</protein>
<dbReference type="Proteomes" id="UP000030377">
    <property type="component" value="Unassembled WGS sequence"/>
</dbReference>
<gene>
    <name evidence="1" type="ORF">MA20_35635</name>
</gene>
<dbReference type="AlphaFoldDB" id="A0A0A3YLY3"/>
<accession>A0A0A3YLY3</accession>
<sequence length="164" mass="17999">MSNWIDSGGDEPRLYSVRPTICETQRPPGGAPRWRSMVSLACALALIALTAPSGHARDRGQFVNTNAELKAWFDGLHSGKGPCCSDADGSALSDADWESKDGHYRVRIPRLGHVLDGQQQELVWVDVPEEAVILEPNRVGRTMVWPIYGYMGVAIRCFMPGSMS</sequence>
<reference evidence="1 2" key="1">
    <citation type="submission" date="2014-09" db="EMBL/GenBank/DDBJ databases">
        <title>Draft genome of Bradyrhizobium japonicum Is-34.</title>
        <authorList>
            <person name="Tsurumaru H."/>
            <person name="Yamakawa T."/>
            <person name="Hashimoto S."/>
            <person name="Okizaki K."/>
            <person name="Kanesaki Y."/>
            <person name="Yoshikawa H."/>
            <person name="Yajima S."/>
        </authorList>
    </citation>
    <scope>NUCLEOTIDE SEQUENCE [LARGE SCALE GENOMIC DNA]</scope>
    <source>
        <strain evidence="1 2">Is-34</strain>
    </source>
</reference>
<comment type="caution">
    <text evidence="1">The sequence shown here is derived from an EMBL/GenBank/DDBJ whole genome shotgun (WGS) entry which is preliminary data.</text>
</comment>
<organism evidence="1 2">
    <name type="scientific">Bradyrhizobium japonicum</name>
    <dbReference type="NCBI Taxonomy" id="375"/>
    <lineage>
        <taxon>Bacteria</taxon>
        <taxon>Pseudomonadati</taxon>
        <taxon>Pseudomonadota</taxon>
        <taxon>Alphaproteobacteria</taxon>
        <taxon>Hyphomicrobiales</taxon>
        <taxon>Nitrobacteraceae</taxon>
        <taxon>Bradyrhizobium</taxon>
    </lineage>
</organism>
<dbReference type="EMBL" id="JRPN01000028">
    <property type="protein sequence ID" value="KGT74708.1"/>
    <property type="molecule type" value="Genomic_DNA"/>
</dbReference>
<name>A0A0A3YLY3_BRAJP</name>
<dbReference type="RefSeq" id="WP_041959407.1">
    <property type="nucleotide sequence ID" value="NZ_JRPN01000028.1"/>
</dbReference>